<comment type="subcellular location">
    <subcellularLocation>
        <location evidence="1">Periplasm</location>
    </subcellularLocation>
</comment>
<name>A0A225M9I7_9BURK</name>
<accession>A0A225M9I7</accession>
<dbReference type="CDD" id="cd13585">
    <property type="entry name" value="PBP2_TMBP_like"/>
    <property type="match status" value="1"/>
</dbReference>
<evidence type="ECO:0000313" key="3">
    <source>
        <dbReference type="EMBL" id="OWT56933.1"/>
    </source>
</evidence>
<evidence type="ECO:0000313" key="4">
    <source>
        <dbReference type="Proteomes" id="UP000214603"/>
    </source>
</evidence>
<dbReference type="InterPro" id="IPR050490">
    <property type="entry name" value="Bact_solute-bd_prot1"/>
</dbReference>
<dbReference type="OrthoDB" id="8663148at2"/>
<protein>
    <submittedName>
        <fullName evidence="3">Sugar ABC transporter substrate-binding protein</fullName>
    </submittedName>
</protein>
<dbReference type="Proteomes" id="UP000214603">
    <property type="component" value="Unassembled WGS sequence"/>
</dbReference>
<evidence type="ECO:0000256" key="2">
    <source>
        <dbReference type="ARBA" id="ARBA00008520"/>
    </source>
</evidence>
<evidence type="ECO:0000256" key="1">
    <source>
        <dbReference type="ARBA" id="ARBA00004418"/>
    </source>
</evidence>
<dbReference type="InterPro" id="IPR006059">
    <property type="entry name" value="SBP"/>
</dbReference>
<keyword evidence="4" id="KW-1185">Reference proteome</keyword>
<proteinExistence type="inferred from homology"/>
<dbReference type="PANTHER" id="PTHR43649:SF12">
    <property type="entry name" value="DIACETYLCHITOBIOSE BINDING PROTEIN DASA"/>
    <property type="match status" value="1"/>
</dbReference>
<comment type="caution">
    <text evidence="3">The sequence shown here is derived from an EMBL/GenBank/DDBJ whole genome shotgun (WGS) entry which is preliminary data.</text>
</comment>
<dbReference type="AlphaFoldDB" id="A0A225M9I7"/>
<dbReference type="EMBL" id="NJIH01000010">
    <property type="protein sequence ID" value="OWT56933.1"/>
    <property type="molecule type" value="Genomic_DNA"/>
</dbReference>
<dbReference type="PANTHER" id="PTHR43649">
    <property type="entry name" value="ARABINOSE-BINDING PROTEIN-RELATED"/>
    <property type="match status" value="1"/>
</dbReference>
<dbReference type="Gene3D" id="3.40.190.10">
    <property type="entry name" value="Periplasmic binding protein-like II"/>
    <property type="match status" value="2"/>
</dbReference>
<comment type="similarity">
    <text evidence="2">Belongs to the bacterial solute-binding protein 1 family.</text>
</comment>
<dbReference type="Pfam" id="PF01547">
    <property type="entry name" value="SBP_bac_1"/>
    <property type="match status" value="1"/>
</dbReference>
<dbReference type="SUPFAM" id="SSF53850">
    <property type="entry name" value="Periplasmic binding protein-like II"/>
    <property type="match status" value="1"/>
</dbReference>
<sequence length="398" mass="43621">MLPPASQFRAQQKRLDQFEALTGIKTTYSYVPYGQLLDKITTEAVGGSSEYDLFSFQDSWMASLVGYLNPLDASIAADKLDMGRYPEVFREACIVGGKTYGLPIRAHPQLLFYRKDLLGEVGAKVPASWSDMVATAGAIQNKSGISGVALDYVKGSGFQNLWLWFNCLWGHGSDLFDAAGQPRFNDAAGVAGTQAYVDVLLKDKVANPGSSQFNEYDMVNSMAQGKSAMIMVWWWTYSVLTGDRSRLKPEQVGFAPMVRFNGGKSPTLATLMPFGISKQSRHKAAAWEYLKWVSNPDLEVEIVCDKSDPQTSDIVATQTATYLNDKVNAVNHGLHRVALESLKGARILPKLTIWPEVASVLETTISEIVAVGKPVKPSLDDAAAQVARIARRSGRHRS</sequence>
<reference evidence="4" key="1">
    <citation type="submission" date="2017-06" db="EMBL/GenBank/DDBJ databases">
        <title>Herbaspirillum phytohormonus sp. nov., isolated from the root nodule of Robinia pseudoacacia in lead-zinc mine.</title>
        <authorList>
            <person name="Fan M."/>
            <person name="Lin Y."/>
        </authorList>
    </citation>
    <scope>NUCLEOTIDE SEQUENCE [LARGE SCALE GENOMIC DNA]</scope>
    <source>
        <strain evidence="4">SC-089</strain>
    </source>
</reference>
<organism evidence="3 4">
    <name type="scientific">Candidimonas nitroreducens</name>
    <dbReference type="NCBI Taxonomy" id="683354"/>
    <lineage>
        <taxon>Bacteria</taxon>
        <taxon>Pseudomonadati</taxon>
        <taxon>Pseudomonadota</taxon>
        <taxon>Betaproteobacteria</taxon>
        <taxon>Burkholderiales</taxon>
        <taxon>Alcaligenaceae</taxon>
        <taxon>Candidimonas</taxon>
    </lineage>
</organism>
<dbReference type="GO" id="GO:0042597">
    <property type="term" value="C:periplasmic space"/>
    <property type="evidence" value="ECO:0007669"/>
    <property type="project" value="UniProtKB-SubCell"/>
</dbReference>
<gene>
    <name evidence="3" type="ORF">CEY11_17815</name>
</gene>